<dbReference type="NCBIfam" id="TIGR00382">
    <property type="entry name" value="clpX"/>
    <property type="match status" value="1"/>
</dbReference>
<evidence type="ECO:0000256" key="1">
    <source>
        <dbReference type="ARBA" id="ARBA00022723"/>
    </source>
</evidence>
<proteinExistence type="inferred from homology"/>
<dbReference type="PROSITE" id="PS51902">
    <property type="entry name" value="CLPX_ZB"/>
    <property type="match status" value="1"/>
</dbReference>
<dbReference type="SUPFAM" id="SSF52540">
    <property type="entry name" value="P-loop containing nucleoside triphosphate hydrolases"/>
    <property type="match status" value="1"/>
</dbReference>
<evidence type="ECO:0000313" key="11">
    <source>
        <dbReference type="Proteomes" id="UP000198508"/>
    </source>
</evidence>
<dbReference type="GO" id="GO:0005524">
    <property type="term" value="F:ATP binding"/>
    <property type="evidence" value="ECO:0007669"/>
    <property type="project" value="UniProtKB-UniRule"/>
</dbReference>
<dbReference type="FunFam" id="1.10.8.60:FF:000002">
    <property type="entry name" value="ATP-dependent Clp protease ATP-binding subunit ClpX"/>
    <property type="match status" value="1"/>
</dbReference>
<dbReference type="InterPro" id="IPR046425">
    <property type="entry name" value="ClpX_bact"/>
</dbReference>
<dbReference type="InterPro" id="IPR038366">
    <property type="entry name" value="Znf_CppX_C4_sf"/>
</dbReference>
<feature type="domain" description="ClpX-type ZB" evidence="9">
    <location>
        <begin position="1"/>
        <end position="55"/>
    </location>
</feature>
<dbReference type="SMART" id="SM00994">
    <property type="entry name" value="zf-C4_ClpX"/>
    <property type="match status" value="1"/>
</dbReference>
<dbReference type="GO" id="GO:0016887">
    <property type="term" value="F:ATP hydrolysis activity"/>
    <property type="evidence" value="ECO:0007669"/>
    <property type="project" value="InterPro"/>
</dbReference>
<dbReference type="GO" id="GO:0051082">
    <property type="term" value="F:unfolded protein binding"/>
    <property type="evidence" value="ECO:0007669"/>
    <property type="project" value="UniProtKB-UniRule"/>
</dbReference>
<keyword evidence="11" id="KW-1185">Reference proteome</keyword>
<keyword evidence="10" id="KW-0378">Hydrolase</keyword>
<dbReference type="PANTHER" id="PTHR48102">
    <property type="entry name" value="ATP-DEPENDENT CLP PROTEASE ATP-BINDING SUBUNIT CLPX-LIKE, MITOCHONDRIAL-RELATED"/>
    <property type="match status" value="1"/>
</dbReference>
<evidence type="ECO:0000256" key="4">
    <source>
        <dbReference type="ARBA" id="ARBA00022840"/>
    </source>
</evidence>
<dbReference type="SUPFAM" id="SSF57716">
    <property type="entry name" value="Glucocorticoid receptor-like (DNA-binding domain)"/>
    <property type="match status" value="1"/>
</dbReference>
<feature type="region of interest" description="Disordered" evidence="8">
    <location>
        <begin position="415"/>
        <end position="438"/>
    </location>
</feature>
<dbReference type="Gene3D" id="3.40.50.300">
    <property type="entry name" value="P-loop containing nucleotide triphosphate hydrolases"/>
    <property type="match status" value="1"/>
</dbReference>
<feature type="binding site" evidence="6 7">
    <location>
        <position position="14"/>
    </location>
    <ligand>
        <name>Zn(2+)</name>
        <dbReference type="ChEBI" id="CHEBI:29105"/>
    </ligand>
</feature>
<comment type="similarity">
    <text evidence="6 7">Belongs to the ClpX chaperone family.</text>
</comment>
<dbReference type="GO" id="GO:0008270">
    <property type="term" value="F:zinc ion binding"/>
    <property type="evidence" value="ECO:0007669"/>
    <property type="project" value="UniProtKB-UniRule"/>
</dbReference>
<dbReference type="GO" id="GO:0140662">
    <property type="term" value="F:ATP-dependent protein folding chaperone"/>
    <property type="evidence" value="ECO:0007669"/>
    <property type="project" value="InterPro"/>
</dbReference>
<dbReference type="SMART" id="SM01086">
    <property type="entry name" value="ClpB_D2-small"/>
    <property type="match status" value="1"/>
</dbReference>
<organism evidence="10 11">
    <name type="scientific">Enterocloster lavalensis</name>
    <dbReference type="NCBI Taxonomy" id="460384"/>
    <lineage>
        <taxon>Bacteria</taxon>
        <taxon>Bacillati</taxon>
        <taxon>Bacillota</taxon>
        <taxon>Clostridia</taxon>
        <taxon>Lachnospirales</taxon>
        <taxon>Lachnospiraceae</taxon>
        <taxon>Enterocloster</taxon>
    </lineage>
</organism>
<dbReference type="PANTHER" id="PTHR48102:SF7">
    <property type="entry name" value="ATP-DEPENDENT CLP PROTEASE ATP-BINDING SUBUNIT CLPX-LIKE, MITOCHONDRIAL"/>
    <property type="match status" value="1"/>
</dbReference>
<evidence type="ECO:0000256" key="2">
    <source>
        <dbReference type="ARBA" id="ARBA00022741"/>
    </source>
</evidence>
<evidence type="ECO:0000313" key="10">
    <source>
        <dbReference type="EMBL" id="SET14792.1"/>
    </source>
</evidence>
<evidence type="ECO:0000256" key="6">
    <source>
        <dbReference type="HAMAP-Rule" id="MF_00175"/>
    </source>
</evidence>
<dbReference type="Proteomes" id="UP000198508">
    <property type="component" value="Unassembled WGS sequence"/>
</dbReference>
<feature type="binding site" evidence="6 7">
    <location>
        <position position="11"/>
    </location>
    <ligand>
        <name>Zn(2+)</name>
        <dbReference type="ChEBI" id="CHEBI:29105"/>
    </ligand>
</feature>
<dbReference type="AlphaFoldDB" id="A0A1I0C656"/>
<dbReference type="Pfam" id="PF07724">
    <property type="entry name" value="AAA_2"/>
    <property type="match status" value="1"/>
</dbReference>
<dbReference type="HAMAP" id="MF_00175">
    <property type="entry name" value="ClpX"/>
    <property type="match status" value="1"/>
</dbReference>
<dbReference type="GeneID" id="93277266"/>
<dbReference type="GO" id="GO:0008233">
    <property type="term" value="F:peptidase activity"/>
    <property type="evidence" value="ECO:0007669"/>
    <property type="project" value="UniProtKB-KW"/>
</dbReference>
<accession>A0A1I0C656</accession>
<evidence type="ECO:0000256" key="7">
    <source>
        <dbReference type="PROSITE-ProRule" id="PRU01250"/>
    </source>
</evidence>
<feature type="compositionally biased region" description="Basic and acidic residues" evidence="8">
    <location>
        <begin position="428"/>
        <end position="438"/>
    </location>
</feature>
<evidence type="ECO:0000256" key="8">
    <source>
        <dbReference type="SAM" id="MobiDB-lite"/>
    </source>
</evidence>
<dbReference type="InterPro" id="IPR010603">
    <property type="entry name" value="Znf_CppX_C4"/>
</dbReference>
<reference evidence="11" key="1">
    <citation type="submission" date="2016-10" db="EMBL/GenBank/DDBJ databases">
        <authorList>
            <person name="Varghese N."/>
            <person name="Submissions S."/>
        </authorList>
    </citation>
    <scope>NUCLEOTIDE SEQUENCE [LARGE SCALE GENOMIC DNA]</scope>
    <source>
        <strain evidence="11">NLAE-zl-G277</strain>
    </source>
</reference>
<dbReference type="Gene3D" id="1.10.8.60">
    <property type="match status" value="1"/>
</dbReference>
<dbReference type="Pfam" id="PF06689">
    <property type="entry name" value="zf-C4_ClpX"/>
    <property type="match status" value="1"/>
</dbReference>
<sequence>MPIRTDDTIRCSFCGRTQDQVRKMIAGAGNNNVYICDECIELCSEILEEELDGIEEETAPGLSDIRLLKPKEIKTFLDEYVIGQDEAKKVLSVAVYNHYKRVTACQHVDVDVQKSNILMIGPTGSGKTYLAQTLAKILNVPFAIADATALTEAGYVGEDVENILLKLIQAADYDIARAEYGIIYIDEIDKITKKSENVSITRDVSGEGVQQALLKILEGTVASVPPQGGRKHPHQELLQIDTTNILFIVGGAFDGLEKIVEARLSAGSIGFNAEIVDKNDMNIDELLKKVEPKDLTKFGLIPEFIGRVPVNVSLQSLTRDAMVRILSEPKNALIKQYQKLLELDNVKLEFTPEALEEIAQLAVDRKIGARGLRSIIEGVMMDLMYEIPSDESIGICTITRDVVKNRAQPELVYRDVPANPRKGRADRKRGDSKTGEIA</sequence>
<protein>
    <recommendedName>
        <fullName evidence="6">ATP-dependent Clp protease ATP-binding subunit ClpX</fullName>
    </recommendedName>
</protein>
<evidence type="ECO:0000259" key="9">
    <source>
        <dbReference type="PROSITE" id="PS51902"/>
    </source>
</evidence>
<dbReference type="InterPro" id="IPR004487">
    <property type="entry name" value="Clp_protease_ATP-bd_su_ClpX"/>
</dbReference>
<keyword evidence="3 6" id="KW-0862">Zinc</keyword>
<dbReference type="GO" id="GO:0009376">
    <property type="term" value="C:HslUV protease complex"/>
    <property type="evidence" value="ECO:0007669"/>
    <property type="project" value="TreeGrafter"/>
</dbReference>
<dbReference type="GO" id="GO:0051603">
    <property type="term" value="P:proteolysis involved in protein catabolic process"/>
    <property type="evidence" value="ECO:0007669"/>
    <property type="project" value="TreeGrafter"/>
</dbReference>
<dbReference type="RefSeq" id="WP_007712009.1">
    <property type="nucleotide sequence ID" value="NZ_CABJCG010000001.1"/>
</dbReference>
<name>A0A1I0C656_9FIRM</name>
<dbReference type="FunFam" id="3.40.50.300:FF:000005">
    <property type="entry name" value="ATP-dependent Clp protease ATP-binding subunit ClpX"/>
    <property type="match status" value="1"/>
</dbReference>
<feature type="binding site" evidence="6 7">
    <location>
        <position position="39"/>
    </location>
    <ligand>
        <name>Zn(2+)</name>
        <dbReference type="ChEBI" id="CHEBI:29105"/>
    </ligand>
</feature>
<keyword evidence="5 6" id="KW-0143">Chaperone</keyword>
<dbReference type="NCBIfam" id="NF003745">
    <property type="entry name" value="PRK05342.1"/>
    <property type="match status" value="1"/>
</dbReference>
<dbReference type="SMART" id="SM00382">
    <property type="entry name" value="AAA"/>
    <property type="match status" value="1"/>
</dbReference>
<keyword evidence="10" id="KW-0645">Protease</keyword>
<dbReference type="CDD" id="cd19497">
    <property type="entry name" value="RecA-like_ClpX"/>
    <property type="match status" value="1"/>
</dbReference>
<dbReference type="EMBL" id="FOIM01000002">
    <property type="protein sequence ID" value="SET14792.1"/>
    <property type="molecule type" value="Genomic_DNA"/>
</dbReference>
<dbReference type="GO" id="GO:0051301">
    <property type="term" value="P:cell division"/>
    <property type="evidence" value="ECO:0007669"/>
    <property type="project" value="TreeGrafter"/>
</dbReference>
<feature type="binding site" evidence="6">
    <location>
        <begin position="122"/>
        <end position="129"/>
    </location>
    <ligand>
        <name>ATP</name>
        <dbReference type="ChEBI" id="CHEBI:30616"/>
    </ligand>
</feature>
<feature type="binding site" evidence="6 7">
    <location>
        <position position="36"/>
    </location>
    <ligand>
        <name>Zn(2+)</name>
        <dbReference type="ChEBI" id="CHEBI:29105"/>
    </ligand>
</feature>
<dbReference type="InterPro" id="IPR027417">
    <property type="entry name" value="P-loop_NTPase"/>
</dbReference>
<dbReference type="InterPro" id="IPR050052">
    <property type="entry name" value="ATP-dep_Clp_protease_ClpX"/>
</dbReference>
<dbReference type="InterPro" id="IPR019489">
    <property type="entry name" value="Clp_ATPase_C"/>
</dbReference>
<comment type="function">
    <text evidence="6">ATP-dependent specificity component of the Clp protease. It directs the protease to specific substrates. Can perform chaperone functions in the absence of ClpP.</text>
</comment>
<evidence type="ECO:0000256" key="5">
    <source>
        <dbReference type="ARBA" id="ARBA00023186"/>
    </source>
</evidence>
<dbReference type="InterPro" id="IPR003959">
    <property type="entry name" value="ATPase_AAA_core"/>
</dbReference>
<keyword evidence="2 6" id="KW-0547">Nucleotide-binding</keyword>
<dbReference type="Pfam" id="PF10431">
    <property type="entry name" value="ClpB_D2-small"/>
    <property type="match status" value="1"/>
</dbReference>
<keyword evidence="4 6" id="KW-0067">ATP-binding</keyword>
<dbReference type="InterPro" id="IPR059188">
    <property type="entry name" value="Znf_CLPX-like"/>
</dbReference>
<dbReference type="GO" id="GO:0046983">
    <property type="term" value="F:protein dimerization activity"/>
    <property type="evidence" value="ECO:0007669"/>
    <property type="project" value="UniProtKB-UniRule"/>
</dbReference>
<comment type="subunit">
    <text evidence="6">Component of the ClpX-ClpP complex. Forms a hexameric ring that, in the presence of ATP, binds to fourteen ClpP subunits assembled into a disk-like structure with a central cavity, resembling the structure of eukaryotic proteasomes.</text>
</comment>
<gene>
    <name evidence="6" type="primary">clpX</name>
    <name evidence="10" type="ORF">SAMN05216313_102313</name>
</gene>
<dbReference type="InterPro" id="IPR003593">
    <property type="entry name" value="AAA+_ATPase"/>
</dbReference>
<evidence type="ECO:0000256" key="3">
    <source>
        <dbReference type="ARBA" id="ARBA00022833"/>
    </source>
</evidence>
<keyword evidence="1 6" id="KW-0479">Metal-binding</keyword>
<dbReference type="Gene3D" id="6.20.220.10">
    <property type="entry name" value="ClpX chaperone, C4-type zinc finger domain"/>
    <property type="match status" value="1"/>
</dbReference>
<dbReference type="STRING" id="460384.SAMN05216313_102313"/>